<evidence type="ECO:0000313" key="4">
    <source>
        <dbReference type="Ensembl" id="ENSCSRP00000001148.1"/>
    </source>
</evidence>
<keyword evidence="5" id="KW-1185">Reference proteome</keyword>
<dbReference type="Proteomes" id="UP000694403">
    <property type="component" value="Unplaced"/>
</dbReference>
<organism evidence="4 5">
    <name type="scientific">Chelydra serpentina</name>
    <name type="common">Snapping turtle</name>
    <name type="synonym">Testudo serpentina</name>
    <dbReference type="NCBI Taxonomy" id="8475"/>
    <lineage>
        <taxon>Eukaryota</taxon>
        <taxon>Metazoa</taxon>
        <taxon>Chordata</taxon>
        <taxon>Craniata</taxon>
        <taxon>Vertebrata</taxon>
        <taxon>Euteleostomi</taxon>
        <taxon>Archelosauria</taxon>
        <taxon>Testudinata</taxon>
        <taxon>Testudines</taxon>
        <taxon>Cryptodira</taxon>
        <taxon>Durocryptodira</taxon>
        <taxon>Americhelydia</taxon>
        <taxon>Chelydroidea</taxon>
        <taxon>Chelydridae</taxon>
        <taxon>Chelydra</taxon>
    </lineage>
</organism>
<sequence length="122" mass="14115">LTREIHVLGPLDYESKQVYILTVQLRDVANEVDPRHQRSVLCTITIRVQVTLRCTPPLVVTRIERFWAPSPWFVAVLTVSMALLLLTLAWLAWKLLSLPGCHPRMSQVQHVPISTFMLQLFW</sequence>
<evidence type="ECO:0000256" key="1">
    <source>
        <dbReference type="ARBA" id="ARBA00004370"/>
    </source>
</evidence>
<evidence type="ECO:0008006" key="6">
    <source>
        <dbReference type="Google" id="ProtNLM"/>
    </source>
</evidence>
<reference evidence="4" key="2">
    <citation type="submission" date="2025-09" db="UniProtKB">
        <authorList>
            <consortium name="Ensembl"/>
        </authorList>
    </citation>
    <scope>IDENTIFICATION</scope>
</reference>
<evidence type="ECO:0000256" key="3">
    <source>
        <dbReference type="SAM" id="Phobius"/>
    </source>
</evidence>
<accession>A0A8C3RLP0</accession>
<keyword evidence="3" id="KW-1133">Transmembrane helix</keyword>
<keyword evidence="3" id="KW-0812">Transmembrane</keyword>
<dbReference type="Ensembl" id="ENSCSRT00000001184.1">
    <property type="protein sequence ID" value="ENSCSRP00000001148.1"/>
    <property type="gene ID" value="ENSCSRG00000000939.1"/>
</dbReference>
<comment type="subcellular location">
    <subcellularLocation>
        <location evidence="1">Membrane</location>
    </subcellularLocation>
</comment>
<dbReference type="GO" id="GO:0005509">
    <property type="term" value="F:calcium ion binding"/>
    <property type="evidence" value="ECO:0007669"/>
    <property type="project" value="InterPro"/>
</dbReference>
<dbReference type="SUPFAM" id="SSF49313">
    <property type="entry name" value="Cadherin-like"/>
    <property type="match status" value="1"/>
</dbReference>
<keyword evidence="2 3" id="KW-0472">Membrane</keyword>
<proteinExistence type="predicted"/>
<protein>
    <recommendedName>
        <fullName evidence="6">Cadherin domain-containing protein</fullName>
    </recommendedName>
</protein>
<dbReference type="GO" id="GO:0016020">
    <property type="term" value="C:membrane"/>
    <property type="evidence" value="ECO:0007669"/>
    <property type="project" value="UniProtKB-SubCell"/>
</dbReference>
<dbReference type="CDD" id="cd11304">
    <property type="entry name" value="Cadherin_repeat"/>
    <property type="match status" value="1"/>
</dbReference>
<reference evidence="4" key="1">
    <citation type="submission" date="2025-08" db="UniProtKB">
        <authorList>
            <consortium name="Ensembl"/>
        </authorList>
    </citation>
    <scope>IDENTIFICATION</scope>
</reference>
<evidence type="ECO:0000256" key="2">
    <source>
        <dbReference type="ARBA" id="ARBA00023136"/>
    </source>
</evidence>
<dbReference type="InterPro" id="IPR015919">
    <property type="entry name" value="Cadherin-like_sf"/>
</dbReference>
<feature type="transmembrane region" description="Helical" evidence="3">
    <location>
        <begin position="72"/>
        <end position="96"/>
    </location>
</feature>
<dbReference type="Gene3D" id="2.60.40.60">
    <property type="entry name" value="Cadherins"/>
    <property type="match status" value="1"/>
</dbReference>
<name>A0A8C3RLP0_CHESE</name>
<dbReference type="AlphaFoldDB" id="A0A8C3RLP0"/>
<evidence type="ECO:0000313" key="5">
    <source>
        <dbReference type="Proteomes" id="UP000694403"/>
    </source>
</evidence>